<sequence>MIVELCEQLLLELQKSKSPVLAYLQPGISKSDVDNSLKLADIDVSLPKEVYSLYEWKNGINDEDSESTPIGELRLFKLGVFVSLNLAIDDYLGLAIRKSYWSKGLFPLFGSGGGDYYLIDTQKRSVTRGMIMYYSPSNPYFQGTASIFDSLDSCLSSIIECYRVKAYYFNPDSPYLEIEGKLEMAIWRKHNPKSEYYRILDKFK</sequence>
<evidence type="ECO:0000259" key="1">
    <source>
        <dbReference type="Pfam" id="PF09346"/>
    </source>
</evidence>
<dbReference type="EMBL" id="BMJC01000005">
    <property type="protein sequence ID" value="GGB19877.1"/>
    <property type="molecule type" value="Genomic_DNA"/>
</dbReference>
<dbReference type="InterPro" id="IPR018958">
    <property type="entry name" value="Knr4/Smi1-like_dom"/>
</dbReference>
<organism evidence="2 3">
    <name type="scientific">Puia dinghuensis</name>
    <dbReference type="NCBI Taxonomy" id="1792502"/>
    <lineage>
        <taxon>Bacteria</taxon>
        <taxon>Pseudomonadati</taxon>
        <taxon>Bacteroidota</taxon>
        <taxon>Chitinophagia</taxon>
        <taxon>Chitinophagales</taxon>
        <taxon>Chitinophagaceae</taxon>
        <taxon>Puia</taxon>
    </lineage>
</organism>
<dbReference type="Pfam" id="PF09346">
    <property type="entry name" value="SMI1_KNR4"/>
    <property type="match status" value="1"/>
</dbReference>
<comment type="caution">
    <text evidence="2">The sequence shown here is derived from an EMBL/GenBank/DDBJ whole genome shotgun (WGS) entry which is preliminary data.</text>
</comment>
<dbReference type="Proteomes" id="UP000607559">
    <property type="component" value="Unassembled WGS sequence"/>
</dbReference>
<accession>A0A8J2XVY0</accession>
<dbReference type="SUPFAM" id="SSF160631">
    <property type="entry name" value="SMI1/KNR4-like"/>
    <property type="match status" value="1"/>
</dbReference>
<dbReference type="RefSeq" id="WP_188936833.1">
    <property type="nucleotide sequence ID" value="NZ_BMJC01000005.1"/>
</dbReference>
<dbReference type="InterPro" id="IPR037883">
    <property type="entry name" value="Knr4/Smi1-like_sf"/>
</dbReference>
<name>A0A8J2XVY0_9BACT</name>
<keyword evidence="3" id="KW-1185">Reference proteome</keyword>
<dbReference type="AlphaFoldDB" id="A0A8J2XVY0"/>
<proteinExistence type="predicted"/>
<gene>
    <name evidence="2" type="ORF">GCM10011511_49560</name>
</gene>
<evidence type="ECO:0000313" key="2">
    <source>
        <dbReference type="EMBL" id="GGB19877.1"/>
    </source>
</evidence>
<evidence type="ECO:0000313" key="3">
    <source>
        <dbReference type="Proteomes" id="UP000607559"/>
    </source>
</evidence>
<protein>
    <recommendedName>
        <fullName evidence="1">Knr4/Smi1-like domain-containing protein</fullName>
    </recommendedName>
</protein>
<reference evidence="2" key="1">
    <citation type="journal article" date="2014" name="Int. J. Syst. Evol. Microbiol.">
        <title>Complete genome sequence of Corynebacterium casei LMG S-19264T (=DSM 44701T), isolated from a smear-ripened cheese.</title>
        <authorList>
            <consortium name="US DOE Joint Genome Institute (JGI-PGF)"/>
            <person name="Walter F."/>
            <person name="Albersmeier A."/>
            <person name="Kalinowski J."/>
            <person name="Ruckert C."/>
        </authorList>
    </citation>
    <scope>NUCLEOTIDE SEQUENCE</scope>
    <source>
        <strain evidence="2">CGMCC 1.15448</strain>
    </source>
</reference>
<reference evidence="2" key="2">
    <citation type="submission" date="2020-09" db="EMBL/GenBank/DDBJ databases">
        <authorList>
            <person name="Sun Q."/>
            <person name="Zhou Y."/>
        </authorList>
    </citation>
    <scope>NUCLEOTIDE SEQUENCE</scope>
    <source>
        <strain evidence="2">CGMCC 1.15448</strain>
    </source>
</reference>
<feature type="domain" description="Knr4/Smi1-like" evidence="1">
    <location>
        <begin position="41"/>
        <end position="152"/>
    </location>
</feature>